<dbReference type="GeneID" id="113070174"/>
<keyword evidence="2 3" id="KW-0443">Lipid metabolism</keyword>
<dbReference type="GO" id="GO:0047498">
    <property type="term" value="F:calcium-dependent phospholipase A2 activity"/>
    <property type="evidence" value="ECO:0007669"/>
    <property type="project" value="TreeGrafter"/>
</dbReference>
<keyword evidence="1 3" id="KW-0378">Hydrolase</keyword>
<dbReference type="PANTHER" id="PTHR10728">
    <property type="entry name" value="CYTOSOLIC PHOSPHOLIPASE A2"/>
    <property type="match status" value="1"/>
</dbReference>
<keyword evidence="3" id="KW-0442">Lipid degradation</keyword>
<dbReference type="SUPFAM" id="SSF52151">
    <property type="entry name" value="FabD/lysophospholipase-like"/>
    <property type="match status" value="1"/>
</dbReference>
<evidence type="ECO:0000313" key="6">
    <source>
        <dbReference type="RefSeq" id="XP_026099178.1"/>
    </source>
</evidence>
<proteinExistence type="predicted"/>
<dbReference type="InterPro" id="IPR002642">
    <property type="entry name" value="LysoPLipase_cat_dom"/>
</dbReference>
<evidence type="ECO:0000259" key="4">
    <source>
        <dbReference type="PROSITE" id="PS51210"/>
    </source>
</evidence>
<evidence type="ECO:0000256" key="2">
    <source>
        <dbReference type="ARBA" id="ARBA00023098"/>
    </source>
</evidence>
<keyword evidence="5" id="KW-1185">Reference proteome</keyword>
<dbReference type="GO" id="GO:0005829">
    <property type="term" value="C:cytosol"/>
    <property type="evidence" value="ECO:0007669"/>
    <property type="project" value="TreeGrafter"/>
</dbReference>
<dbReference type="GO" id="GO:0005635">
    <property type="term" value="C:nuclear envelope"/>
    <property type="evidence" value="ECO:0007669"/>
    <property type="project" value="TreeGrafter"/>
</dbReference>
<dbReference type="Gene3D" id="3.40.1090.10">
    <property type="entry name" value="Cytosolic phospholipase A2 catalytic domain"/>
    <property type="match status" value="1"/>
</dbReference>
<dbReference type="InterPro" id="IPR016035">
    <property type="entry name" value="Acyl_Trfase/lysoPLipase"/>
</dbReference>
<sequence length="564" mass="63929">MSASKLQESEVRIAHSLHTDEEEFVARRRETVFQSLQKLKIHCSQDAVPNIALLGSGGGQRAMVGLLGSLVQLDKEGLLDCILYLSGVSGSTWCMASLYQEPDWSTKLETVKDKIIERLSGPAVSWGDAFDKLKKYYKKDFFSLTDVWAAMAITEYVKEIDEVTLRDQWDHLSKDPFPIYTVIDTQSKKEKEKGGDKDDPWFEISPVEAGYSLTGAFVETSSFGSKFDRGSKKNPQDEMDMLYLQALCGSALADRSEIFKYLWQKIKDLFKNLTPLIESDTFEEMMKEPKAPPAYKCYQVLIDLVEVNLAVLNGKDYSALVQTIKTTLEELGGGTNHLIIPGEKTLAEKQAANFDVKKFTEHVLKDLSCLFSSDSFDLVWSICKCLTWWIWGRNYNFLHKMKNEAVPAALLEGETRDYEDAGLLLNSPYFSVLRKERNIDLIISLDFSDGDPFKTVNTTQKLCEELKIPFPGVNRARENPKNPEGFYVFKGTNTPTVIHIPLFNVVNCGGNIAAWRNRYATFQGPYNLKMITDLMEVAGKNISDNREKLLEQIQAVIDQKRHEL</sequence>
<dbReference type="PANTHER" id="PTHR10728:SF39">
    <property type="entry name" value="CYTOSOLIC PHOSPHOLIPASE A2 GAMMA"/>
    <property type="match status" value="1"/>
</dbReference>
<evidence type="ECO:0000256" key="3">
    <source>
        <dbReference type="PROSITE-ProRule" id="PRU00555"/>
    </source>
</evidence>
<organism evidence="5 6">
    <name type="scientific">Carassius auratus</name>
    <name type="common">Goldfish</name>
    <dbReference type="NCBI Taxonomy" id="7957"/>
    <lineage>
        <taxon>Eukaryota</taxon>
        <taxon>Metazoa</taxon>
        <taxon>Chordata</taxon>
        <taxon>Craniata</taxon>
        <taxon>Vertebrata</taxon>
        <taxon>Euteleostomi</taxon>
        <taxon>Actinopterygii</taxon>
        <taxon>Neopterygii</taxon>
        <taxon>Teleostei</taxon>
        <taxon>Ostariophysi</taxon>
        <taxon>Cypriniformes</taxon>
        <taxon>Cyprinidae</taxon>
        <taxon>Cyprininae</taxon>
        <taxon>Carassius</taxon>
    </lineage>
</organism>
<dbReference type="GO" id="GO:0046475">
    <property type="term" value="P:glycerophospholipid catabolic process"/>
    <property type="evidence" value="ECO:0007669"/>
    <property type="project" value="TreeGrafter"/>
</dbReference>
<dbReference type="Proteomes" id="UP000515129">
    <property type="component" value="Chromosome 5"/>
</dbReference>
<reference evidence="6" key="1">
    <citation type="submission" date="2025-08" db="UniProtKB">
        <authorList>
            <consortium name="RefSeq"/>
        </authorList>
    </citation>
    <scope>IDENTIFICATION</scope>
    <source>
        <strain evidence="6">Wakin</strain>
        <tissue evidence="6">Muscle</tissue>
    </source>
</reference>
<dbReference type="GO" id="GO:0005654">
    <property type="term" value="C:nucleoplasm"/>
    <property type="evidence" value="ECO:0007669"/>
    <property type="project" value="TreeGrafter"/>
</dbReference>
<evidence type="ECO:0000313" key="5">
    <source>
        <dbReference type="Proteomes" id="UP000515129"/>
    </source>
</evidence>
<dbReference type="GO" id="GO:0005509">
    <property type="term" value="F:calcium ion binding"/>
    <property type="evidence" value="ECO:0007669"/>
    <property type="project" value="TreeGrafter"/>
</dbReference>
<gene>
    <name evidence="6" type="primary">LOC113070174</name>
</gene>
<accession>A0A6P6MRZ8</accession>
<protein>
    <submittedName>
        <fullName evidence="6">Cytosolic phospholipase A2 gamma-like isoform X2</fullName>
    </submittedName>
</protein>
<dbReference type="RefSeq" id="XP_026099178.1">
    <property type="nucleotide sequence ID" value="XM_026243393.1"/>
</dbReference>
<feature type="domain" description="PLA2c" evidence="4">
    <location>
        <begin position="3"/>
        <end position="564"/>
    </location>
</feature>
<dbReference type="GO" id="GO:0005544">
    <property type="term" value="F:calcium-dependent phospholipid binding"/>
    <property type="evidence" value="ECO:0007669"/>
    <property type="project" value="TreeGrafter"/>
</dbReference>
<name>A0A6P6MRZ8_CARAU</name>
<dbReference type="SMART" id="SM00022">
    <property type="entry name" value="PLAc"/>
    <property type="match status" value="1"/>
</dbReference>
<dbReference type="PROSITE" id="PS51210">
    <property type="entry name" value="PLA2C"/>
    <property type="match status" value="1"/>
</dbReference>
<dbReference type="Pfam" id="PF01735">
    <property type="entry name" value="PLA2_B"/>
    <property type="match status" value="1"/>
</dbReference>
<evidence type="ECO:0000256" key="1">
    <source>
        <dbReference type="ARBA" id="ARBA00022801"/>
    </source>
</evidence>
<dbReference type="AlphaFoldDB" id="A0A6P6MRZ8"/>